<feature type="repeat" description="ANK" evidence="3">
    <location>
        <begin position="290"/>
        <end position="322"/>
    </location>
</feature>
<proteinExistence type="predicted"/>
<dbReference type="PANTHER" id="PTHR24188:SF29">
    <property type="entry name" value="GH09064P"/>
    <property type="match status" value="1"/>
</dbReference>
<evidence type="ECO:0000313" key="6">
    <source>
        <dbReference type="Proteomes" id="UP000258309"/>
    </source>
</evidence>
<feature type="repeat" description="ANK" evidence="3">
    <location>
        <begin position="422"/>
        <end position="450"/>
    </location>
</feature>
<dbReference type="SMART" id="SM00248">
    <property type="entry name" value="ANK"/>
    <property type="match status" value="4"/>
</dbReference>
<protein>
    <recommendedName>
        <fullName evidence="4">Peptidase A2 domain-containing protein</fullName>
    </recommendedName>
</protein>
<dbReference type="InterPro" id="IPR036770">
    <property type="entry name" value="Ankyrin_rpt-contain_sf"/>
</dbReference>
<keyword evidence="2 3" id="KW-0040">ANK repeat</keyword>
<dbReference type="PROSITE" id="PS50175">
    <property type="entry name" value="ASP_PROT_RETROV"/>
    <property type="match status" value="1"/>
</dbReference>
<dbReference type="STRING" id="5539.A0A3E2H7F4"/>
<dbReference type="PRINTS" id="PR01415">
    <property type="entry name" value="ANKYRIN"/>
</dbReference>
<evidence type="ECO:0000313" key="5">
    <source>
        <dbReference type="EMBL" id="RFU29298.1"/>
    </source>
</evidence>
<dbReference type="InterPro" id="IPR054471">
    <property type="entry name" value="GPIID_WHD"/>
</dbReference>
<dbReference type="SUPFAM" id="SSF48403">
    <property type="entry name" value="Ankyrin repeat"/>
    <property type="match status" value="1"/>
</dbReference>
<dbReference type="OrthoDB" id="195446at2759"/>
<dbReference type="AlphaFoldDB" id="A0A3E2H7F4"/>
<gene>
    <name evidence="5" type="ORF">B7463_g7026</name>
</gene>
<feature type="domain" description="Peptidase A2" evidence="4">
    <location>
        <begin position="406"/>
        <end position="419"/>
    </location>
</feature>
<keyword evidence="1" id="KW-0677">Repeat</keyword>
<dbReference type="PROSITE" id="PS00141">
    <property type="entry name" value="ASP_PROTEASE"/>
    <property type="match status" value="1"/>
</dbReference>
<dbReference type="PROSITE" id="PS50088">
    <property type="entry name" value="ANK_REPEAT"/>
    <property type="match status" value="5"/>
</dbReference>
<dbReference type="Gene3D" id="1.25.40.20">
    <property type="entry name" value="Ankyrin repeat-containing domain"/>
    <property type="match status" value="1"/>
</dbReference>
<comment type="caution">
    <text evidence="5">The sequence shown here is derived from an EMBL/GenBank/DDBJ whole genome shotgun (WGS) entry which is preliminary data.</text>
</comment>
<dbReference type="InterPro" id="IPR001995">
    <property type="entry name" value="Peptidase_A2_cat"/>
</dbReference>
<feature type="repeat" description="ANK" evidence="3">
    <location>
        <begin position="389"/>
        <end position="421"/>
    </location>
</feature>
<evidence type="ECO:0000256" key="2">
    <source>
        <dbReference type="ARBA" id="ARBA00023043"/>
    </source>
</evidence>
<dbReference type="InterPro" id="IPR001969">
    <property type="entry name" value="Aspartic_peptidase_AS"/>
</dbReference>
<evidence type="ECO:0000256" key="1">
    <source>
        <dbReference type="ARBA" id="ARBA00022737"/>
    </source>
</evidence>
<feature type="non-terminal residue" evidence="5">
    <location>
        <position position="450"/>
    </location>
</feature>
<feature type="non-terminal residue" evidence="5">
    <location>
        <position position="1"/>
    </location>
</feature>
<keyword evidence="6" id="KW-1185">Reference proteome</keyword>
<name>A0A3E2H7F4_SCYLI</name>
<evidence type="ECO:0000259" key="4">
    <source>
        <dbReference type="PROSITE" id="PS50175"/>
    </source>
</evidence>
<sequence>MPDFPQFVSRDPTLQEEIVTAVGMVAQGSFLFAKSQLDSLLRKATEEAIRKELGRLPCTLNNLYKEKMTRISRQNHDSRTLAKTVLLWVIYAKRPPTVRELQHALAVREGETNLYVENIPGEDTLVSVCEGLVDVDKKSSIIHIVHDSAQVYLSRTQETWFPDVERYITTICVTYLLLDSFKTGFCFTDTEFEERLRMHVFYSYAATYWGHHAREASEQPRELILKFLQSDAKLFGSYQAMMAAIRGGRRYSQEVPREMKGPHVAAYYGLREAMAGLLNNRHDLNMKDTWGRTPLMWAVENGHMSVVDLLVGEGASIEARDNRDWTSLILATTKRHISIVDLLLESGADFETRDTVMRTPLSYAAEQGNESIVRLLSDMGVDVNSVDNVGRSPLSYAAEQGNEYIVQLLLDTGADVNLVDNIARSPLSYAVEQGNEYIGRVLLDRGSGVA</sequence>
<dbReference type="Proteomes" id="UP000258309">
    <property type="component" value="Unassembled WGS sequence"/>
</dbReference>
<feature type="repeat" description="ANK" evidence="3">
    <location>
        <begin position="356"/>
        <end position="388"/>
    </location>
</feature>
<dbReference type="InterPro" id="IPR002110">
    <property type="entry name" value="Ankyrin_rpt"/>
</dbReference>
<dbReference type="GO" id="GO:0006508">
    <property type="term" value="P:proteolysis"/>
    <property type="evidence" value="ECO:0007669"/>
    <property type="project" value="InterPro"/>
</dbReference>
<dbReference type="EMBL" id="NCSJ02000133">
    <property type="protein sequence ID" value="RFU29298.1"/>
    <property type="molecule type" value="Genomic_DNA"/>
</dbReference>
<evidence type="ECO:0000256" key="3">
    <source>
        <dbReference type="PROSITE-ProRule" id="PRU00023"/>
    </source>
</evidence>
<organism evidence="5 6">
    <name type="scientific">Scytalidium lignicola</name>
    <name type="common">Hyphomycete</name>
    <dbReference type="NCBI Taxonomy" id="5539"/>
    <lineage>
        <taxon>Eukaryota</taxon>
        <taxon>Fungi</taxon>
        <taxon>Dikarya</taxon>
        <taxon>Ascomycota</taxon>
        <taxon>Pezizomycotina</taxon>
        <taxon>Leotiomycetes</taxon>
        <taxon>Leotiomycetes incertae sedis</taxon>
        <taxon>Scytalidium</taxon>
    </lineage>
</organism>
<reference evidence="5 6" key="1">
    <citation type="submission" date="2018-05" db="EMBL/GenBank/DDBJ databases">
        <title>Draft genome sequence of Scytalidium lignicola DSM 105466, a ubiquitous saprotrophic fungus.</title>
        <authorList>
            <person name="Buettner E."/>
            <person name="Gebauer A.M."/>
            <person name="Hofrichter M."/>
            <person name="Liers C."/>
            <person name="Kellner H."/>
        </authorList>
    </citation>
    <scope>NUCLEOTIDE SEQUENCE [LARGE SCALE GENOMIC DNA]</scope>
    <source>
        <strain evidence="5 6">DSM 105466</strain>
    </source>
</reference>
<dbReference type="Pfam" id="PF22939">
    <property type="entry name" value="WHD_GPIID"/>
    <property type="match status" value="1"/>
</dbReference>
<dbReference type="PANTHER" id="PTHR24188">
    <property type="entry name" value="ANKYRIN REPEAT PROTEIN"/>
    <property type="match status" value="1"/>
</dbReference>
<dbReference type="OMA" id="RYITTIC"/>
<dbReference type="Pfam" id="PF12796">
    <property type="entry name" value="Ank_2"/>
    <property type="match status" value="2"/>
</dbReference>
<dbReference type="PROSITE" id="PS50297">
    <property type="entry name" value="ANK_REP_REGION"/>
    <property type="match status" value="5"/>
</dbReference>
<dbReference type="GO" id="GO:0004190">
    <property type="term" value="F:aspartic-type endopeptidase activity"/>
    <property type="evidence" value="ECO:0007669"/>
    <property type="project" value="InterPro"/>
</dbReference>
<feature type="repeat" description="ANK" evidence="3">
    <location>
        <begin position="323"/>
        <end position="355"/>
    </location>
</feature>
<accession>A0A3E2H7F4</accession>